<feature type="binding site" evidence="9">
    <location>
        <position position="61"/>
    </location>
    <ligand>
        <name>(R)-pantoate</name>
        <dbReference type="ChEBI" id="CHEBI:15980"/>
    </ligand>
</feature>
<comment type="catalytic activity">
    <reaction evidence="8 9">
        <text>(R)-pantoate + beta-alanine + ATP = (R)-pantothenate + AMP + diphosphate + H(+)</text>
        <dbReference type="Rhea" id="RHEA:10912"/>
        <dbReference type="ChEBI" id="CHEBI:15378"/>
        <dbReference type="ChEBI" id="CHEBI:15980"/>
        <dbReference type="ChEBI" id="CHEBI:29032"/>
        <dbReference type="ChEBI" id="CHEBI:30616"/>
        <dbReference type="ChEBI" id="CHEBI:33019"/>
        <dbReference type="ChEBI" id="CHEBI:57966"/>
        <dbReference type="ChEBI" id="CHEBI:456215"/>
        <dbReference type="EC" id="6.3.2.1"/>
    </reaction>
</comment>
<feature type="active site" description="Proton donor" evidence="9">
    <location>
        <position position="37"/>
    </location>
</feature>
<feature type="binding site" evidence="9">
    <location>
        <begin position="30"/>
        <end position="37"/>
    </location>
    <ligand>
        <name>ATP</name>
        <dbReference type="ChEBI" id="CHEBI:30616"/>
    </ligand>
</feature>
<evidence type="ECO:0000256" key="1">
    <source>
        <dbReference type="ARBA" id="ARBA00004990"/>
    </source>
</evidence>
<dbReference type="PANTHER" id="PTHR21299">
    <property type="entry name" value="CYTIDYLATE KINASE/PANTOATE-BETA-ALANINE LIGASE"/>
    <property type="match status" value="1"/>
</dbReference>
<dbReference type="InterPro" id="IPR004821">
    <property type="entry name" value="Cyt_trans-like"/>
</dbReference>
<dbReference type="InterPro" id="IPR014729">
    <property type="entry name" value="Rossmann-like_a/b/a_fold"/>
</dbReference>
<evidence type="ECO:0000256" key="9">
    <source>
        <dbReference type="HAMAP-Rule" id="MF_00158"/>
    </source>
</evidence>
<keyword evidence="4 9" id="KW-0436">Ligase</keyword>
<evidence type="ECO:0000313" key="11">
    <source>
        <dbReference type="Proteomes" id="UP000316425"/>
    </source>
</evidence>
<comment type="subcellular location">
    <subcellularLocation>
        <location evidence="9">Cytoplasm</location>
    </subcellularLocation>
</comment>
<reference evidence="10 11" key="1">
    <citation type="submission" date="2019-07" db="EMBL/GenBank/DDBJ databases">
        <title>Allobacillus sp. nov. SKP isolated from shrimp paste of Euphausiacea.</title>
        <authorList>
            <person name="Kanchanasin P."/>
            <person name="Tanasupawat S."/>
            <person name="Shi W."/>
            <person name="Wu L."/>
            <person name="Ma J."/>
        </authorList>
    </citation>
    <scope>NUCLEOTIDE SEQUENCE [LARGE SCALE GENOMIC DNA]</scope>
    <source>
        <strain evidence="10 11">SKP4-8</strain>
    </source>
</reference>
<keyword evidence="11" id="KW-1185">Reference proteome</keyword>
<gene>
    <name evidence="9" type="primary">panC</name>
    <name evidence="10" type="ORF">FPQ13_00295</name>
</gene>
<evidence type="ECO:0000256" key="6">
    <source>
        <dbReference type="ARBA" id="ARBA00022741"/>
    </source>
</evidence>
<dbReference type="GO" id="GO:0004592">
    <property type="term" value="F:pantoate-beta-alanine ligase activity"/>
    <property type="evidence" value="ECO:0007669"/>
    <property type="project" value="UniProtKB-UniRule"/>
</dbReference>
<dbReference type="HAMAP" id="MF_00158">
    <property type="entry name" value="PanC"/>
    <property type="match status" value="1"/>
</dbReference>
<protein>
    <recommendedName>
        <fullName evidence="9">Pantothenate synthetase</fullName>
        <shortName evidence="9">PS</shortName>
        <ecNumber evidence="9">6.3.2.1</ecNumber>
    </recommendedName>
    <alternativeName>
        <fullName evidence="9">Pantoate--beta-alanine ligase</fullName>
    </alternativeName>
    <alternativeName>
        <fullName evidence="9">Pantoate-activating enzyme</fullName>
    </alternativeName>
</protein>
<dbReference type="Pfam" id="PF02569">
    <property type="entry name" value="Pantoate_ligase"/>
    <property type="match status" value="1"/>
</dbReference>
<dbReference type="NCBIfam" id="TIGR00018">
    <property type="entry name" value="panC"/>
    <property type="match status" value="1"/>
</dbReference>
<sequence>MIRINTIKQMREKSKEFHQNGQSIGFVATMGYLHEGHLQLVNNARKENDIVVVSIFVNPLQFNQTSDLTSYPKDLERDAELLEAAGVDIVFHPTVEEMYPKQSVIQMSLLARQDVLCGASRPGHFEGVLKVLSKLFIIIQPTKTYFGLKDAQQVAVVDALIEDLNYDITLVPIPTERESDGLAMSSRNVRLSAAERKEAPNIYQALKAGQHFIQSNESWSRDQVIDHVKHRLQERVSAEIDYVDCLTYPDLLPLIKESDSIIIAVAVHYKEARLIDNLILNQSGEEIYRGEE</sequence>
<keyword evidence="7 9" id="KW-0067">ATP-binding</keyword>
<evidence type="ECO:0000256" key="3">
    <source>
        <dbReference type="ARBA" id="ARBA00022490"/>
    </source>
</evidence>
<comment type="caution">
    <text evidence="9">Lacks conserved residue(s) required for the propagation of feature annotation.</text>
</comment>
<comment type="similarity">
    <text evidence="2 9">Belongs to the pantothenate synthetase family.</text>
</comment>
<comment type="caution">
    <text evidence="10">The sequence shown here is derived from an EMBL/GenBank/DDBJ whole genome shotgun (WGS) entry which is preliminary data.</text>
</comment>
<keyword evidence="3 9" id="KW-0963">Cytoplasm</keyword>
<dbReference type="InterPro" id="IPR042176">
    <property type="entry name" value="Pantoate_ligase_C"/>
</dbReference>
<comment type="subunit">
    <text evidence="9">Homodimer.</text>
</comment>
<evidence type="ECO:0000256" key="8">
    <source>
        <dbReference type="ARBA" id="ARBA00048258"/>
    </source>
</evidence>
<dbReference type="UniPathway" id="UPA00028">
    <property type="reaction ID" value="UER00005"/>
</dbReference>
<dbReference type="GO" id="GO:0005524">
    <property type="term" value="F:ATP binding"/>
    <property type="evidence" value="ECO:0007669"/>
    <property type="project" value="UniProtKB-KW"/>
</dbReference>
<dbReference type="AlphaFoldDB" id="A0A556PT41"/>
<keyword evidence="5 9" id="KW-0566">Pantothenate biosynthesis</keyword>
<dbReference type="SUPFAM" id="SSF52374">
    <property type="entry name" value="Nucleotidylyl transferase"/>
    <property type="match status" value="1"/>
</dbReference>
<evidence type="ECO:0000256" key="4">
    <source>
        <dbReference type="ARBA" id="ARBA00022598"/>
    </source>
</evidence>
<feature type="binding site" evidence="9">
    <location>
        <position position="61"/>
    </location>
    <ligand>
        <name>beta-alanine</name>
        <dbReference type="ChEBI" id="CHEBI:57966"/>
    </ligand>
</feature>
<dbReference type="OrthoDB" id="9773087at2"/>
<dbReference type="Gene3D" id="3.40.50.620">
    <property type="entry name" value="HUPs"/>
    <property type="match status" value="1"/>
</dbReference>
<proteinExistence type="inferred from homology"/>
<evidence type="ECO:0000256" key="7">
    <source>
        <dbReference type="ARBA" id="ARBA00022840"/>
    </source>
</evidence>
<dbReference type="GO" id="GO:0005829">
    <property type="term" value="C:cytosol"/>
    <property type="evidence" value="ECO:0007669"/>
    <property type="project" value="TreeGrafter"/>
</dbReference>
<organism evidence="10 11">
    <name type="scientific">Allobacillus salarius</name>
    <dbReference type="NCBI Taxonomy" id="1955272"/>
    <lineage>
        <taxon>Bacteria</taxon>
        <taxon>Bacillati</taxon>
        <taxon>Bacillota</taxon>
        <taxon>Bacilli</taxon>
        <taxon>Bacillales</taxon>
        <taxon>Bacillaceae</taxon>
        <taxon>Allobacillus</taxon>
    </lineage>
</organism>
<dbReference type="GO" id="GO:0015940">
    <property type="term" value="P:pantothenate biosynthetic process"/>
    <property type="evidence" value="ECO:0007669"/>
    <property type="project" value="UniProtKB-UniRule"/>
</dbReference>
<evidence type="ECO:0000313" key="10">
    <source>
        <dbReference type="EMBL" id="TSJ67544.1"/>
    </source>
</evidence>
<comment type="pathway">
    <text evidence="1 9">Cofactor biosynthesis; (R)-pantothenate biosynthesis; (R)-pantothenate from (R)-pantoate and beta-alanine: step 1/1.</text>
</comment>
<dbReference type="FunFam" id="3.40.50.620:FF:000013">
    <property type="entry name" value="Pantothenate synthetase"/>
    <property type="match status" value="1"/>
</dbReference>
<feature type="binding site" evidence="9">
    <location>
        <position position="153"/>
    </location>
    <ligand>
        <name>(R)-pantoate</name>
        <dbReference type="ChEBI" id="CHEBI:15980"/>
    </ligand>
</feature>
<dbReference type="InterPro" id="IPR003721">
    <property type="entry name" value="Pantoate_ligase"/>
</dbReference>
<dbReference type="EMBL" id="VMHE01000001">
    <property type="protein sequence ID" value="TSJ67544.1"/>
    <property type="molecule type" value="Genomic_DNA"/>
</dbReference>
<dbReference type="PANTHER" id="PTHR21299:SF1">
    <property type="entry name" value="PANTOATE--BETA-ALANINE LIGASE"/>
    <property type="match status" value="1"/>
</dbReference>
<feature type="binding site" evidence="9">
    <location>
        <begin position="147"/>
        <end position="150"/>
    </location>
    <ligand>
        <name>ATP</name>
        <dbReference type="ChEBI" id="CHEBI:30616"/>
    </ligand>
</feature>
<feature type="binding site" evidence="9">
    <location>
        <begin position="184"/>
        <end position="187"/>
    </location>
    <ligand>
        <name>ATP</name>
        <dbReference type="ChEBI" id="CHEBI:30616"/>
    </ligand>
</feature>
<accession>A0A556PT41</accession>
<name>A0A556PT41_9BACI</name>
<evidence type="ECO:0000256" key="5">
    <source>
        <dbReference type="ARBA" id="ARBA00022655"/>
    </source>
</evidence>
<comment type="function">
    <text evidence="9">Catalyzes the condensation of pantoate with beta-alanine in an ATP-dependent reaction via a pantoyl-adenylate intermediate.</text>
</comment>
<evidence type="ECO:0000256" key="2">
    <source>
        <dbReference type="ARBA" id="ARBA00009256"/>
    </source>
</evidence>
<dbReference type="Proteomes" id="UP000316425">
    <property type="component" value="Unassembled WGS sequence"/>
</dbReference>
<dbReference type="EC" id="6.3.2.1" evidence="9"/>
<dbReference type="NCBIfam" id="TIGR00125">
    <property type="entry name" value="cyt_tran_rel"/>
    <property type="match status" value="1"/>
</dbReference>
<dbReference type="Gene3D" id="3.30.1300.10">
    <property type="entry name" value="Pantoate-beta-alanine ligase, C-terminal domain"/>
    <property type="match status" value="1"/>
</dbReference>
<keyword evidence="6 9" id="KW-0547">Nucleotide-binding</keyword>
<dbReference type="CDD" id="cd00560">
    <property type="entry name" value="PanC"/>
    <property type="match status" value="1"/>
</dbReference>
<comment type="miscellaneous">
    <text evidence="9">The reaction proceeds by a bi uni uni bi ping pong mechanism.</text>
</comment>
<dbReference type="RefSeq" id="WP_144087303.1">
    <property type="nucleotide sequence ID" value="NZ_VMHE01000001.1"/>
</dbReference>